<dbReference type="GO" id="GO:0090729">
    <property type="term" value="F:toxin activity"/>
    <property type="evidence" value="ECO:0007669"/>
    <property type="project" value="UniProtKB-KW"/>
</dbReference>
<dbReference type="OrthoDB" id="455205at2"/>
<dbReference type="GO" id="GO:0016075">
    <property type="term" value="P:rRNA catabolic process"/>
    <property type="evidence" value="ECO:0007669"/>
    <property type="project" value="TreeGrafter"/>
</dbReference>
<dbReference type="GO" id="GO:0004521">
    <property type="term" value="F:RNA endonuclease activity"/>
    <property type="evidence" value="ECO:0007669"/>
    <property type="project" value="InterPro"/>
</dbReference>
<dbReference type="AlphaFoldDB" id="A0A139WZG0"/>
<comment type="cofactor">
    <cofactor evidence="5">
        <name>Mg(2+)</name>
        <dbReference type="ChEBI" id="CHEBI:18420"/>
    </cofactor>
</comment>
<keyword evidence="8" id="KW-1185">Reference proteome</keyword>
<evidence type="ECO:0000256" key="3">
    <source>
        <dbReference type="ARBA" id="ARBA00022723"/>
    </source>
</evidence>
<dbReference type="Proteomes" id="UP000076925">
    <property type="component" value="Unassembled WGS sequence"/>
</dbReference>
<evidence type="ECO:0000313" key="8">
    <source>
        <dbReference type="Proteomes" id="UP000076925"/>
    </source>
</evidence>
<reference evidence="7 8" key="1">
    <citation type="journal article" date="2013" name="Genome Biol. Evol.">
        <title>Genomes of Stigonematalean cyanobacteria (subsection V) and the evolution of oxygenic photosynthesis from prokaryotes to plastids.</title>
        <authorList>
            <person name="Dagan T."/>
            <person name="Roettger M."/>
            <person name="Stucken K."/>
            <person name="Landan G."/>
            <person name="Koch R."/>
            <person name="Major P."/>
            <person name="Gould S.B."/>
            <person name="Goremykin V.V."/>
            <person name="Rippka R."/>
            <person name="Tandeau de Marsac N."/>
            <person name="Gugger M."/>
            <person name="Lockhart P.J."/>
            <person name="Allen J.F."/>
            <person name="Brune I."/>
            <person name="Maus I."/>
            <person name="Puhler A."/>
            <person name="Martin W.F."/>
        </authorList>
    </citation>
    <scope>NUCLEOTIDE SEQUENCE [LARGE SCALE GENOMIC DNA]</scope>
    <source>
        <strain evidence="7 8">PCC 7110</strain>
    </source>
</reference>
<dbReference type="PANTHER" id="PTHR42188:SF1">
    <property type="entry name" value="23S RRNA-SPECIFIC ENDONUCLEASE VAPC20"/>
    <property type="match status" value="1"/>
</dbReference>
<evidence type="ECO:0000256" key="4">
    <source>
        <dbReference type="ARBA" id="ARBA00022801"/>
    </source>
</evidence>
<dbReference type="EMBL" id="ANNX02000045">
    <property type="protein sequence ID" value="KYC37844.1"/>
    <property type="molecule type" value="Genomic_DNA"/>
</dbReference>
<comment type="function">
    <text evidence="5">Toxic component of a toxin-antitoxin (TA) system. An RNase.</text>
</comment>
<protein>
    <recommendedName>
        <fullName evidence="5">Ribonuclease VapC</fullName>
        <shortName evidence="5">RNase VapC</shortName>
        <ecNumber evidence="5">3.1.-.-</ecNumber>
    </recommendedName>
    <alternativeName>
        <fullName evidence="5">Toxin VapC</fullName>
    </alternativeName>
</protein>
<feature type="binding site" evidence="5">
    <location>
        <position position="11"/>
    </location>
    <ligand>
        <name>Mg(2+)</name>
        <dbReference type="ChEBI" id="CHEBI:18420"/>
    </ligand>
</feature>
<dbReference type="PANTHER" id="PTHR42188">
    <property type="entry name" value="23S RRNA-SPECIFIC ENDONUCLEASE VAPC20"/>
    <property type="match status" value="1"/>
</dbReference>
<dbReference type="SUPFAM" id="SSF88723">
    <property type="entry name" value="PIN domain-like"/>
    <property type="match status" value="1"/>
</dbReference>
<dbReference type="Gene3D" id="3.40.50.1010">
    <property type="entry name" value="5'-nuclease"/>
    <property type="match status" value="1"/>
</dbReference>
<comment type="caution">
    <text evidence="7">The sequence shown here is derived from an EMBL/GenBank/DDBJ whole genome shotgun (WGS) entry which is preliminary data.</text>
</comment>
<keyword evidence="5" id="KW-0460">Magnesium</keyword>
<organism evidence="7 8">
    <name type="scientific">Scytonema hofmannii PCC 7110</name>
    <dbReference type="NCBI Taxonomy" id="128403"/>
    <lineage>
        <taxon>Bacteria</taxon>
        <taxon>Bacillati</taxon>
        <taxon>Cyanobacteriota</taxon>
        <taxon>Cyanophyceae</taxon>
        <taxon>Nostocales</taxon>
        <taxon>Scytonemataceae</taxon>
        <taxon>Scytonema</taxon>
    </lineage>
</organism>
<dbReference type="GO" id="GO:0016787">
    <property type="term" value="F:hydrolase activity"/>
    <property type="evidence" value="ECO:0007669"/>
    <property type="project" value="UniProtKB-KW"/>
</dbReference>
<keyword evidence="2 5" id="KW-0540">Nuclease</keyword>
<dbReference type="EC" id="3.1.-.-" evidence="5"/>
<comment type="similarity">
    <text evidence="5">Belongs to the PINc/VapC protein family.</text>
</comment>
<gene>
    <name evidence="5" type="primary">vapC</name>
    <name evidence="7" type="ORF">WA1_04875</name>
</gene>
<keyword evidence="4 5" id="KW-0378">Hydrolase</keyword>
<dbReference type="STRING" id="128403.WA1_04875"/>
<dbReference type="Pfam" id="PF01850">
    <property type="entry name" value="PIN"/>
    <property type="match status" value="1"/>
</dbReference>
<keyword evidence="5" id="KW-0800">Toxin</keyword>
<dbReference type="RefSeq" id="WP_017743170.1">
    <property type="nucleotide sequence ID" value="NZ_KQ976354.1"/>
</dbReference>
<keyword evidence="1 5" id="KW-1277">Toxin-antitoxin system</keyword>
<evidence type="ECO:0000256" key="1">
    <source>
        <dbReference type="ARBA" id="ARBA00022649"/>
    </source>
</evidence>
<sequence>MDKEPKQIYLDTNVLAYVVNIKAAQHRAALEIFRPSEREILCISSQVLAEFYSYVTNPSILANPLESQDAVTRINRMCQMPHIRILPTPSSIHKRWMKLLEQRQVKNGQIFDLIHIAIMLENQVSKIYTFNVNDFIWCLDIEVIEPR</sequence>
<dbReference type="HAMAP" id="MF_00265">
    <property type="entry name" value="VapC_Nob1"/>
    <property type="match status" value="1"/>
</dbReference>
<evidence type="ECO:0000256" key="5">
    <source>
        <dbReference type="HAMAP-Rule" id="MF_00265"/>
    </source>
</evidence>
<evidence type="ECO:0000256" key="2">
    <source>
        <dbReference type="ARBA" id="ARBA00022722"/>
    </source>
</evidence>
<dbReference type="InterPro" id="IPR039018">
    <property type="entry name" value="VapC20-like"/>
</dbReference>
<dbReference type="InterPro" id="IPR022907">
    <property type="entry name" value="VapC_family"/>
</dbReference>
<feature type="domain" description="PIN" evidence="6">
    <location>
        <begin position="8"/>
        <end position="131"/>
    </location>
</feature>
<keyword evidence="3 5" id="KW-0479">Metal-binding</keyword>
<evidence type="ECO:0000259" key="6">
    <source>
        <dbReference type="Pfam" id="PF01850"/>
    </source>
</evidence>
<name>A0A139WZG0_9CYAN</name>
<dbReference type="GO" id="GO:0000287">
    <property type="term" value="F:magnesium ion binding"/>
    <property type="evidence" value="ECO:0007669"/>
    <property type="project" value="UniProtKB-UniRule"/>
</dbReference>
<dbReference type="InterPro" id="IPR029060">
    <property type="entry name" value="PIN-like_dom_sf"/>
</dbReference>
<proteinExistence type="inferred from homology"/>
<feature type="binding site" evidence="5">
    <location>
        <position position="112"/>
    </location>
    <ligand>
        <name>Mg(2+)</name>
        <dbReference type="ChEBI" id="CHEBI:18420"/>
    </ligand>
</feature>
<evidence type="ECO:0000313" key="7">
    <source>
        <dbReference type="EMBL" id="KYC37844.1"/>
    </source>
</evidence>
<accession>A0A139WZG0</accession>
<dbReference type="InterPro" id="IPR002716">
    <property type="entry name" value="PIN_dom"/>
</dbReference>